<feature type="compositionally biased region" description="Polar residues" evidence="10">
    <location>
        <begin position="348"/>
        <end position="370"/>
    </location>
</feature>
<dbReference type="Gene3D" id="3.40.1810.10">
    <property type="entry name" value="Transcription factor, MADS-box"/>
    <property type="match status" value="1"/>
</dbReference>
<dbReference type="GO" id="GO:0000981">
    <property type="term" value="F:DNA-binding transcription factor activity, RNA polymerase II-specific"/>
    <property type="evidence" value="ECO:0007669"/>
    <property type="project" value="UniProtKB-ARBA"/>
</dbReference>
<feature type="compositionally biased region" description="Basic and acidic residues" evidence="10">
    <location>
        <begin position="437"/>
        <end position="450"/>
    </location>
</feature>
<dbReference type="Pfam" id="PF00319">
    <property type="entry name" value="SRF-TF"/>
    <property type="match status" value="1"/>
</dbReference>
<dbReference type="GO" id="GO:0007507">
    <property type="term" value="P:heart development"/>
    <property type="evidence" value="ECO:0007669"/>
    <property type="project" value="UniProtKB-ARBA"/>
</dbReference>
<keyword evidence="3" id="KW-0597">Phosphoprotein</keyword>
<keyword evidence="9" id="KW-0539">Nucleus</keyword>
<feature type="region of interest" description="Disordered" evidence="10">
    <location>
        <begin position="174"/>
        <end position="278"/>
    </location>
</feature>
<dbReference type="SUPFAM" id="SSF55455">
    <property type="entry name" value="SRF-like"/>
    <property type="match status" value="1"/>
</dbReference>
<evidence type="ECO:0000256" key="9">
    <source>
        <dbReference type="ARBA" id="ARBA00023242"/>
    </source>
</evidence>
<dbReference type="PANTHER" id="PTHR11945">
    <property type="entry name" value="MADS BOX PROTEIN"/>
    <property type="match status" value="1"/>
</dbReference>
<evidence type="ECO:0000256" key="6">
    <source>
        <dbReference type="ARBA" id="ARBA00023125"/>
    </source>
</evidence>
<dbReference type="InParanoid" id="C3Y268"/>
<dbReference type="eggNOG" id="KOG0014">
    <property type="taxonomic scope" value="Eukaryota"/>
</dbReference>
<comment type="subcellular location">
    <subcellularLocation>
        <location evidence="1">Nucleus</location>
    </subcellularLocation>
</comment>
<protein>
    <recommendedName>
        <fullName evidence="11">MADS-box domain-containing protein</fullName>
    </recommendedName>
</protein>
<dbReference type="InterPro" id="IPR033896">
    <property type="entry name" value="MEF2-like_N"/>
</dbReference>
<evidence type="ECO:0000256" key="10">
    <source>
        <dbReference type="SAM" id="MobiDB-lite"/>
    </source>
</evidence>
<dbReference type="PANTHER" id="PTHR11945:SF534">
    <property type="entry name" value="MYOCYTE-SPECIFIC ENHANCER FACTOR 2"/>
    <property type="match status" value="1"/>
</dbReference>
<dbReference type="STRING" id="7739.C3Y268"/>
<dbReference type="GO" id="GO:0045944">
    <property type="term" value="P:positive regulation of transcription by RNA polymerase II"/>
    <property type="evidence" value="ECO:0007669"/>
    <property type="project" value="InterPro"/>
</dbReference>
<evidence type="ECO:0000256" key="4">
    <source>
        <dbReference type="ARBA" id="ARBA00022782"/>
    </source>
</evidence>
<reference evidence="12" key="1">
    <citation type="journal article" date="2008" name="Nature">
        <title>The amphioxus genome and the evolution of the chordate karyotype.</title>
        <authorList>
            <consortium name="US DOE Joint Genome Institute (JGI-PGF)"/>
            <person name="Putnam N.H."/>
            <person name="Butts T."/>
            <person name="Ferrier D.E.K."/>
            <person name="Furlong R.F."/>
            <person name="Hellsten U."/>
            <person name="Kawashima T."/>
            <person name="Robinson-Rechavi M."/>
            <person name="Shoguchi E."/>
            <person name="Terry A."/>
            <person name="Yu J.-K."/>
            <person name="Benito-Gutierrez E.L."/>
            <person name="Dubchak I."/>
            <person name="Garcia-Fernandez J."/>
            <person name="Gibson-Brown J.J."/>
            <person name="Grigoriev I.V."/>
            <person name="Horton A.C."/>
            <person name="de Jong P.J."/>
            <person name="Jurka J."/>
            <person name="Kapitonov V.V."/>
            <person name="Kohara Y."/>
            <person name="Kuroki Y."/>
            <person name="Lindquist E."/>
            <person name="Lucas S."/>
            <person name="Osoegawa K."/>
            <person name="Pennacchio L.A."/>
            <person name="Salamov A.A."/>
            <person name="Satou Y."/>
            <person name="Sauka-Spengler T."/>
            <person name="Schmutz J."/>
            <person name="Shin-I T."/>
            <person name="Toyoda A."/>
            <person name="Bronner-Fraser M."/>
            <person name="Fujiyama A."/>
            <person name="Holland L.Z."/>
            <person name="Holland P.W.H."/>
            <person name="Satoh N."/>
            <person name="Rokhsar D.S."/>
        </authorList>
    </citation>
    <scope>NUCLEOTIDE SEQUENCE [LARGE SCALE GENOMIC DNA]</scope>
    <source>
        <strain evidence="12">S238N-H82</strain>
        <tissue evidence="12">Testes</tissue>
    </source>
</reference>
<evidence type="ECO:0000256" key="8">
    <source>
        <dbReference type="ARBA" id="ARBA00023163"/>
    </source>
</evidence>
<dbReference type="Pfam" id="PF12347">
    <property type="entry name" value="HJURP_C"/>
    <property type="match status" value="1"/>
</dbReference>
<dbReference type="GO" id="GO:0030154">
    <property type="term" value="P:cell differentiation"/>
    <property type="evidence" value="ECO:0007669"/>
    <property type="project" value="UniProtKB-KW"/>
</dbReference>
<keyword evidence="7" id="KW-0010">Activator</keyword>
<proteinExistence type="predicted"/>
<dbReference type="GO" id="GO:0005634">
    <property type="term" value="C:nucleus"/>
    <property type="evidence" value="ECO:0007669"/>
    <property type="project" value="UniProtKB-SubCell"/>
</dbReference>
<dbReference type="EMBL" id="GG666480">
    <property type="protein sequence ID" value="EEN65958.1"/>
    <property type="molecule type" value="Genomic_DNA"/>
</dbReference>
<feature type="domain" description="MADS-box" evidence="11">
    <location>
        <begin position="1"/>
        <end position="61"/>
    </location>
</feature>
<gene>
    <name evidence="12" type="ORF">BRAFLDRAFT_59582</name>
</gene>
<keyword evidence="6" id="KW-0238">DNA-binding</keyword>
<dbReference type="CDD" id="cd00265">
    <property type="entry name" value="MADS_MEF2_like"/>
    <property type="match status" value="1"/>
</dbReference>
<evidence type="ECO:0000256" key="3">
    <source>
        <dbReference type="ARBA" id="ARBA00022553"/>
    </source>
</evidence>
<keyword evidence="2" id="KW-0217">Developmental protein</keyword>
<evidence type="ECO:0000256" key="7">
    <source>
        <dbReference type="ARBA" id="ARBA00023159"/>
    </source>
</evidence>
<dbReference type="GO" id="GO:0046983">
    <property type="term" value="F:protein dimerization activity"/>
    <property type="evidence" value="ECO:0007669"/>
    <property type="project" value="InterPro"/>
</dbReference>
<evidence type="ECO:0000256" key="2">
    <source>
        <dbReference type="ARBA" id="ARBA00022473"/>
    </source>
</evidence>
<evidence type="ECO:0000313" key="12">
    <source>
        <dbReference type="EMBL" id="EEN65958.1"/>
    </source>
</evidence>
<keyword evidence="8" id="KW-0804">Transcription</keyword>
<dbReference type="SMART" id="SM00432">
    <property type="entry name" value="MADS"/>
    <property type="match status" value="1"/>
</dbReference>
<dbReference type="PRINTS" id="PR00404">
    <property type="entry name" value="MADSDOMAIN"/>
</dbReference>
<evidence type="ECO:0000259" key="11">
    <source>
        <dbReference type="PROSITE" id="PS50066"/>
    </source>
</evidence>
<sequence>MGRKKIQIARIDDERNRQVTFTKRKFGLMKKAYELSVLCDCEIALIIFNSANKLFQYASTDMDKVLLKYTEYNEPHESRTNSDIVEALNKKEHKGGESPDDQDVEPGYNLLTPRTEAKYQKINEEFDRMMQMNMRVTNMPPQMPVAVPVTQQQQNNILGYGAGLLQPPQQIPARNVSPGVQPQRPPSNGVPGAMLGADLTGTSAGAGTAGNGYVNQNRASPGVMVSSAAQSKQPSPSLPRSGGHPTLRVAIPSSRGVLPSMPQQNMRNGPISTNNQSLSTPVVSVATPSMNPGLPNYPSAMPTAYNNDFALNSADLVGLGNFSSPISSWQQQHPLSAAVQAAGIPSGGPSTTPATLSQGQSLTVQTNQGPMQIKSEPVSPPQDRHTPAVNNQGGLHANNTSPVNSLCSSSSSSPFPADGEDRGDGSFHSPGGSRMRKAMEDEGRGMRLSL</sequence>
<dbReference type="GO" id="GO:0000977">
    <property type="term" value="F:RNA polymerase II transcription regulatory region sequence-specific DNA binding"/>
    <property type="evidence" value="ECO:0007669"/>
    <property type="project" value="InterPro"/>
</dbReference>
<organism>
    <name type="scientific">Branchiostoma floridae</name>
    <name type="common">Florida lancelet</name>
    <name type="synonym">Amphioxus</name>
    <dbReference type="NCBI Taxonomy" id="7739"/>
    <lineage>
        <taxon>Eukaryota</taxon>
        <taxon>Metazoa</taxon>
        <taxon>Chordata</taxon>
        <taxon>Cephalochordata</taxon>
        <taxon>Leptocardii</taxon>
        <taxon>Amphioxiformes</taxon>
        <taxon>Branchiostomatidae</taxon>
        <taxon>Branchiostoma</taxon>
    </lineage>
</organism>
<dbReference type="AlphaFoldDB" id="C3Y268"/>
<dbReference type="PROSITE" id="PS00350">
    <property type="entry name" value="MADS_BOX_1"/>
    <property type="match status" value="1"/>
</dbReference>
<feature type="region of interest" description="Disordered" evidence="10">
    <location>
        <begin position="338"/>
        <end position="450"/>
    </location>
</feature>
<feature type="compositionally biased region" description="Low complexity" evidence="10">
    <location>
        <begin position="226"/>
        <end position="235"/>
    </location>
</feature>
<feature type="compositionally biased region" description="Polar residues" evidence="10">
    <location>
        <begin position="388"/>
        <end position="407"/>
    </location>
</feature>
<keyword evidence="4" id="KW-0221">Differentiation</keyword>
<dbReference type="PROSITE" id="PS50066">
    <property type="entry name" value="MADS_BOX_2"/>
    <property type="match status" value="1"/>
</dbReference>
<dbReference type="FunCoup" id="C3Y268">
    <property type="interactions" value="761"/>
</dbReference>
<feature type="compositionally biased region" description="Polar residues" evidence="10">
    <location>
        <begin position="261"/>
        <end position="278"/>
    </location>
</feature>
<dbReference type="FunFam" id="3.40.1810.10:FF:000001">
    <property type="entry name" value="Myocyte-specific enhancer factor 2A homolog"/>
    <property type="match status" value="1"/>
</dbReference>
<keyword evidence="5" id="KW-0805">Transcription regulation</keyword>
<name>C3Y268_BRAFL</name>
<evidence type="ECO:0000256" key="1">
    <source>
        <dbReference type="ARBA" id="ARBA00004123"/>
    </source>
</evidence>
<dbReference type="InterPro" id="IPR036879">
    <property type="entry name" value="TF_MADSbox_sf"/>
</dbReference>
<accession>C3Y268</accession>
<dbReference type="InterPro" id="IPR002100">
    <property type="entry name" value="TF_MADSbox"/>
</dbReference>
<feature type="compositionally biased region" description="Low complexity" evidence="10">
    <location>
        <begin position="196"/>
        <end position="206"/>
    </location>
</feature>
<evidence type="ECO:0000256" key="5">
    <source>
        <dbReference type="ARBA" id="ARBA00023015"/>
    </source>
</evidence>
<dbReference type="InterPro" id="IPR022102">
    <property type="entry name" value="HJURP_C"/>
</dbReference>